<organism evidence="7">
    <name type="scientific">Thrips palmi</name>
    <name type="common">Melon thrips</name>
    <dbReference type="NCBI Taxonomy" id="161013"/>
    <lineage>
        <taxon>Eukaryota</taxon>
        <taxon>Metazoa</taxon>
        <taxon>Ecdysozoa</taxon>
        <taxon>Arthropoda</taxon>
        <taxon>Hexapoda</taxon>
        <taxon>Insecta</taxon>
        <taxon>Pterygota</taxon>
        <taxon>Neoptera</taxon>
        <taxon>Paraneoptera</taxon>
        <taxon>Thysanoptera</taxon>
        <taxon>Terebrantia</taxon>
        <taxon>Thripoidea</taxon>
        <taxon>Thripidae</taxon>
        <taxon>Thrips</taxon>
    </lineage>
</organism>
<dbReference type="InterPro" id="IPR003123">
    <property type="entry name" value="VPS9"/>
</dbReference>
<gene>
    <name evidence="7" type="primary">LOC117642741</name>
</gene>
<evidence type="ECO:0000256" key="3">
    <source>
        <dbReference type="PROSITE-ProRule" id="PRU00235"/>
    </source>
</evidence>
<sequence>MSQVLLWQDDIQVNLECEEHLITNGISGICNIDSFLYVISNEDKTLHVGQIINHNGQLSVKLEPSCIQAIDIASTKDKNLLYVTPDGRVYSIKPNRLECLDSKEEIILEEEASCCAHGYSTPKQRVRVKSVSTTNEGILFVTQNGHLWAQGNHPQIDIKPSDGVKRVSYFQGRCVTAVDSGSNFSIALVQRKFVGNLNQLNNTESHNEENEDVFVYDCPQCISESSVSLLSHHSMSDICPLGLPVRKCSVDNSTSSTTSKGNYDKKSIDGTTSPSTEDEVLHQCHTCTSKSEVSDDVSSPKTILEGETLDREKEDDNKDKGNESGAEGEKKNGTFLNTEVARQFLTRQLSWVSSYGNAGEEFLAEYTEGTTRIVRQNVSNVANLVYEGVRTVGDKVATLSRHVSGGSDSCTGNEDSFEELSLEALPVASFLRFEDFLATSSAGTSDHEGEGGVEKPDPSIGCEMGANILATELYSWGNVGHGQLGIGDFMKRDRPTLVARLPGTGVQVVKCGLNHAVALTLDGRMFAWGANSMGQVDWQNTTSLSSPCQVLCGSVGTGSDRTWDIACGDRHSLMLTQGGDVFFFGKHSNKSTQPGVGPLNLPIPHPVTLEEGVVAQKHLLAHGTISWCSVHATPASPAVQDLALEQAFLEECLLVHTSLVRPFMKKMGAGGSADEQYMYGILCQRYSDVVSFTALNTYSLWDFAKNGHDASTIAMVKNVDEHILVYKKYLEAACNVMSVSGFSFMSSVVEPSARVTELFADRLPPTGPLKKGMKRNTHEATFACALFHPLSRLNVYKCILQSLMRCNNSAASKHSSEVQKKMQAAFSKWESLCEESDFRRREADNTRRFWENAGRLVDTVRIPVRRLVRESRAHPIQVLNSGRFSSHWIVLFSDVLVHVAGSVHTLHPLSTSWVEPVPDEDNDQHGLLLITPEETLHLHTNTLQDKAEWLQAIQGAIRACICKPHSQLSASAARHAAYTFSKPGPFKDAKYVGRWVNGKMQGWGRLEWPDGKTYMGQFLNNLQHGYGHQDSPKGDQYEGQWREGYQNGRGVLKYEGGDVYDGYFKDGLPHGHGTRKEGHFTASVASLYIGEWANGVKQGYGVMDNIFTGEKYLGCWSNNMKHGCGLIVTLDGIYYEGVFMQDTLTGHGVMVFEDGTHYEGEFKSAGCFNGKGTLTLNTGDRLEGSLQGMWNEGIKFAGTLFKNSSVTSSLPSSDRTESKPNSFGKLCVPPNLKWKAIFRQCLTPLSVPSTIIEAIAGGSKVIGKPESNGVCVPSFDLQRLWSSVAVQINTSLQESAAAARAQSKMKSHDSLTDLDTIPMWGRDKLDKSSYHKMHHYLVKAFESPHHPLGMLLAELTAAYTATYGGVRVHPLLLSHAVAELHSLVARIYEVVRLLFPALPPYGQEFLLSTSPCSDQLENDEEKIPDDGEVVSASALLHPFVLPRVHAALFVLYALHNKAEDDAYWKRLLKWNKQPDMTLLAFLGIDQKFWVHYSSEPSNSVNSSKGPKPPFSPSREQLFTEAVETLQQLKTTFSPLEKLLVIRSTFEQLTQAVKRDMGAEYLWTMDELFPVFHFVVVRSRILQLGSEIHFVEDFMERHLQNGELGIMFTTLKACYYQILQEKISLSS</sequence>
<dbReference type="FunCoup" id="A0A6P8ZKH7">
    <property type="interactions" value="304"/>
</dbReference>
<dbReference type="InterPro" id="IPR059093">
    <property type="entry name" value="HA_Alsin"/>
</dbReference>
<feature type="region of interest" description="Disordered" evidence="4">
    <location>
        <begin position="250"/>
        <end position="278"/>
    </location>
</feature>
<dbReference type="InterPro" id="IPR003409">
    <property type="entry name" value="MORN"/>
</dbReference>
<dbReference type="SUPFAM" id="SSF50729">
    <property type="entry name" value="PH domain-like"/>
    <property type="match status" value="1"/>
</dbReference>
<dbReference type="CDD" id="cd13269">
    <property type="entry name" value="PH_alsin"/>
    <property type="match status" value="1"/>
</dbReference>
<dbReference type="PANTHER" id="PTHR46089:SF2">
    <property type="entry name" value="ALSIN HOMOLOG"/>
    <property type="match status" value="1"/>
</dbReference>
<dbReference type="Proteomes" id="UP000515158">
    <property type="component" value="Unplaced"/>
</dbReference>
<dbReference type="RefSeq" id="XP_034237124.1">
    <property type="nucleotide sequence ID" value="XM_034381233.1"/>
</dbReference>
<dbReference type="KEGG" id="tpal:117642741"/>
<dbReference type="PROSITE" id="PS00626">
    <property type="entry name" value="RCC1_2"/>
    <property type="match status" value="1"/>
</dbReference>
<feature type="repeat" description="RCC1" evidence="3">
    <location>
        <begin position="523"/>
        <end position="578"/>
    </location>
</feature>
<dbReference type="Gene3D" id="1.20.1050.80">
    <property type="entry name" value="VPS9 domain"/>
    <property type="match status" value="1"/>
</dbReference>
<keyword evidence="1" id="KW-0344">Guanine-nucleotide releasing factor</keyword>
<evidence type="ECO:0000313" key="7">
    <source>
        <dbReference type="RefSeq" id="XP_034237124.1"/>
    </source>
</evidence>
<feature type="domain" description="VPS9" evidence="5">
    <location>
        <begin position="1472"/>
        <end position="1626"/>
    </location>
</feature>
<dbReference type="GO" id="GO:0005085">
    <property type="term" value="F:guanyl-nucleotide exchange factor activity"/>
    <property type="evidence" value="ECO:0007669"/>
    <property type="project" value="UniProtKB-KW"/>
</dbReference>
<dbReference type="Gene3D" id="2.20.110.10">
    <property type="entry name" value="Histone H3 K4-specific methyltransferase SET7/9 N-terminal domain"/>
    <property type="match status" value="4"/>
</dbReference>
<dbReference type="SUPFAM" id="SSF109993">
    <property type="entry name" value="VPS9 domain"/>
    <property type="match status" value="1"/>
</dbReference>
<dbReference type="SUPFAM" id="SSF50985">
    <property type="entry name" value="RCC1/BLIP-II"/>
    <property type="match status" value="2"/>
</dbReference>
<feature type="repeat" description="RCC1" evidence="3">
    <location>
        <begin position="471"/>
        <end position="522"/>
    </location>
</feature>
<feature type="compositionally biased region" description="Basic and acidic residues" evidence="4">
    <location>
        <begin position="308"/>
        <end position="332"/>
    </location>
</feature>
<protein>
    <submittedName>
        <fullName evidence="7">Alsin isoform X1</fullName>
    </submittedName>
</protein>
<name>A0A6P8ZKH7_THRPL</name>
<dbReference type="GO" id="GO:0016197">
    <property type="term" value="P:endosomal transport"/>
    <property type="evidence" value="ECO:0007669"/>
    <property type="project" value="TreeGrafter"/>
</dbReference>
<keyword evidence="2" id="KW-0677">Repeat</keyword>
<dbReference type="Pfam" id="PF25384">
    <property type="entry name" value="Alsin_RLD"/>
    <property type="match status" value="1"/>
</dbReference>
<dbReference type="Gene3D" id="2.130.10.30">
    <property type="entry name" value="Regulator of chromosome condensation 1/beta-lactamase-inhibitor protein II"/>
    <property type="match status" value="2"/>
</dbReference>
<proteinExistence type="predicted"/>
<dbReference type="Pfam" id="PF25389">
    <property type="entry name" value="DH_ALS2"/>
    <property type="match status" value="1"/>
</dbReference>
<dbReference type="InterPro" id="IPR011993">
    <property type="entry name" value="PH-like_dom_sf"/>
</dbReference>
<dbReference type="GO" id="GO:0005737">
    <property type="term" value="C:cytoplasm"/>
    <property type="evidence" value="ECO:0007669"/>
    <property type="project" value="TreeGrafter"/>
</dbReference>
<evidence type="ECO:0000256" key="4">
    <source>
        <dbReference type="SAM" id="MobiDB-lite"/>
    </source>
</evidence>
<feature type="compositionally biased region" description="Polar residues" evidence="4">
    <location>
        <begin position="291"/>
        <end position="301"/>
    </location>
</feature>
<dbReference type="CTD" id="57679"/>
<dbReference type="InterPro" id="IPR051984">
    <property type="entry name" value="Alsin"/>
</dbReference>
<evidence type="ECO:0000256" key="1">
    <source>
        <dbReference type="ARBA" id="ARBA00022658"/>
    </source>
</evidence>
<dbReference type="Gene3D" id="2.30.29.30">
    <property type="entry name" value="Pleckstrin-homology domain (PH domain)/Phosphotyrosine-binding domain (PTB)"/>
    <property type="match status" value="1"/>
</dbReference>
<dbReference type="Pfam" id="PF25383">
    <property type="entry name" value="PH_alsin"/>
    <property type="match status" value="1"/>
</dbReference>
<dbReference type="OrthoDB" id="48314at2759"/>
<dbReference type="Pfam" id="PF26202">
    <property type="entry name" value="HA_Alsin"/>
    <property type="match status" value="1"/>
</dbReference>
<dbReference type="Pfam" id="PF02493">
    <property type="entry name" value="MORN"/>
    <property type="match status" value="8"/>
</dbReference>
<dbReference type="InterPro" id="IPR057248">
    <property type="entry name" value="Alsin-like_PH"/>
</dbReference>
<dbReference type="GO" id="GO:0031267">
    <property type="term" value="F:small GTPase binding"/>
    <property type="evidence" value="ECO:0007669"/>
    <property type="project" value="TreeGrafter"/>
</dbReference>
<dbReference type="InterPro" id="IPR037191">
    <property type="entry name" value="VPS9_dom_sf"/>
</dbReference>
<feature type="region of interest" description="Disordered" evidence="4">
    <location>
        <begin position="291"/>
        <end position="332"/>
    </location>
</feature>
<dbReference type="InParanoid" id="A0A6P8ZKH7"/>
<evidence type="ECO:0000256" key="2">
    <source>
        <dbReference type="ARBA" id="ARBA00022737"/>
    </source>
</evidence>
<keyword evidence="6" id="KW-1185">Reference proteome</keyword>
<dbReference type="PROSITE" id="PS51205">
    <property type="entry name" value="VPS9"/>
    <property type="match status" value="1"/>
</dbReference>
<accession>A0A6P8ZKH7</accession>
<dbReference type="InterPro" id="IPR009091">
    <property type="entry name" value="RCC1/BLIP-II"/>
</dbReference>
<dbReference type="SUPFAM" id="SSF82185">
    <property type="entry name" value="Histone H3 K4-specific methyltransferase SET7/9 N-terminal domain"/>
    <property type="match status" value="2"/>
</dbReference>
<dbReference type="InterPro" id="IPR000408">
    <property type="entry name" value="Reg_chr_condens"/>
</dbReference>
<dbReference type="PANTHER" id="PTHR46089">
    <property type="entry name" value="ALSIN HOMOLOG"/>
    <property type="match status" value="1"/>
</dbReference>
<feature type="compositionally biased region" description="Polar residues" evidence="4">
    <location>
        <begin position="250"/>
        <end position="261"/>
    </location>
</feature>
<dbReference type="PROSITE" id="PS50012">
    <property type="entry name" value="RCC1_3"/>
    <property type="match status" value="2"/>
</dbReference>
<evidence type="ECO:0000259" key="5">
    <source>
        <dbReference type="PROSITE" id="PS51205"/>
    </source>
</evidence>
<dbReference type="SMART" id="SM00698">
    <property type="entry name" value="MORN"/>
    <property type="match status" value="7"/>
</dbReference>
<dbReference type="Pfam" id="PF02204">
    <property type="entry name" value="VPS9"/>
    <property type="match status" value="1"/>
</dbReference>
<reference evidence="7" key="1">
    <citation type="submission" date="2025-08" db="UniProtKB">
        <authorList>
            <consortium name="RefSeq"/>
        </authorList>
    </citation>
    <scope>IDENTIFICATION</scope>
    <source>
        <tissue evidence="7">Total insect</tissue>
    </source>
</reference>
<evidence type="ECO:0000313" key="6">
    <source>
        <dbReference type="Proteomes" id="UP000515158"/>
    </source>
</evidence>
<dbReference type="GeneID" id="117642741"/>